<evidence type="ECO:0000313" key="2">
    <source>
        <dbReference type="Proteomes" id="UP001164539"/>
    </source>
</evidence>
<dbReference type="EMBL" id="CM051404">
    <property type="protein sequence ID" value="KAJ4706659.1"/>
    <property type="molecule type" value="Genomic_DNA"/>
</dbReference>
<comment type="caution">
    <text evidence="1">The sequence shown here is derived from an EMBL/GenBank/DDBJ whole genome shotgun (WGS) entry which is preliminary data.</text>
</comment>
<reference evidence="1 2" key="1">
    <citation type="journal article" date="2023" name="Science">
        <title>Complex scaffold remodeling in plant triterpene biosynthesis.</title>
        <authorList>
            <person name="De La Pena R."/>
            <person name="Hodgson H."/>
            <person name="Liu J.C."/>
            <person name="Stephenson M.J."/>
            <person name="Martin A.C."/>
            <person name="Owen C."/>
            <person name="Harkess A."/>
            <person name="Leebens-Mack J."/>
            <person name="Jimenez L.E."/>
            <person name="Osbourn A."/>
            <person name="Sattely E.S."/>
        </authorList>
    </citation>
    <scope>NUCLEOTIDE SEQUENCE [LARGE SCALE GENOMIC DNA]</scope>
    <source>
        <strain evidence="2">cv. JPN11</strain>
        <tissue evidence="1">Leaf</tissue>
    </source>
</reference>
<dbReference type="Proteomes" id="UP001164539">
    <property type="component" value="Chromosome 11"/>
</dbReference>
<proteinExistence type="predicted"/>
<name>A0ACC1X5S9_MELAZ</name>
<gene>
    <name evidence="1" type="ORF">OWV82_020287</name>
</gene>
<evidence type="ECO:0000313" key="1">
    <source>
        <dbReference type="EMBL" id="KAJ4706659.1"/>
    </source>
</evidence>
<protein>
    <submittedName>
        <fullName evidence="1">Glutaredoxin</fullName>
    </submittedName>
</protein>
<keyword evidence="2" id="KW-1185">Reference proteome</keyword>
<organism evidence="1 2">
    <name type="scientific">Melia azedarach</name>
    <name type="common">Chinaberry tree</name>
    <dbReference type="NCBI Taxonomy" id="155640"/>
    <lineage>
        <taxon>Eukaryota</taxon>
        <taxon>Viridiplantae</taxon>
        <taxon>Streptophyta</taxon>
        <taxon>Embryophyta</taxon>
        <taxon>Tracheophyta</taxon>
        <taxon>Spermatophyta</taxon>
        <taxon>Magnoliopsida</taxon>
        <taxon>eudicotyledons</taxon>
        <taxon>Gunneridae</taxon>
        <taxon>Pentapetalae</taxon>
        <taxon>rosids</taxon>
        <taxon>malvids</taxon>
        <taxon>Sapindales</taxon>
        <taxon>Meliaceae</taxon>
        <taxon>Melia</taxon>
    </lineage>
</organism>
<sequence>MGSSASTPNNFFTKSQHQNSLAEDNINTSSCSCYALESSKFSSASSTSSKAKTVVSRALSLPLPTPLLVHHPPSRKGDTHHLVSLTSTTYGYSSLILIDTTAQNHQTLPTAATNQVDNSDSVINTWELMDGLDDIDFYSHECDMGLQDAAINSSYGLKKPLWKHLSEESLLSNMDPNVALSYRRALSSKQLPGYQYHHHQVKKAISRSSSVGSSSVASHDPSVLSATKNQILIVIYFTSLRGIRKTYDDCCSVRMIFKSYRVAVDERDISMDSTYRKELQSMVGGKPISLPQVFIREEHIGGAEEIKQLNEAGELGKLLQGFPLINPTSVCGSCGDARFMPCPNCYGSRKVFDEEEDRLKRCPRCNENGLTRCPSCCSR</sequence>
<accession>A0ACC1X5S9</accession>